<feature type="compositionally biased region" description="Low complexity" evidence="1">
    <location>
        <begin position="11"/>
        <end position="30"/>
    </location>
</feature>
<name>A0ABW6QE07_9ACTN</name>
<keyword evidence="2" id="KW-0812">Transmembrane</keyword>
<dbReference type="RefSeq" id="WP_388239309.1">
    <property type="nucleotide sequence ID" value="NZ_JBHVZQ010000036.1"/>
</dbReference>
<accession>A0ABW6QE07</accession>
<evidence type="ECO:0000313" key="4">
    <source>
        <dbReference type="Proteomes" id="UP001601627"/>
    </source>
</evidence>
<evidence type="ECO:0000313" key="3">
    <source>
        <dbReference type="EMBL" id="MFF1277459.1"/>
    </source>
</evidence>
<keyword evidence="2" id="KW-1133">Transmembrane helix</keyword>
<organism evidence="3 4">
    <name type="scientific">Streptomyces marokkonensis</name>
    <dbReference type="NCBI Taxonomy" id="324855"/>
    <lineage>
        <taxon>Bacteria</taxon>
        <taxon>Bacillati</taxon>
        <taxon>Actinomycetota</taxon>
        <taxon>Actinomycetes</taxon>
        <taxon>Kitasatosporales</taxon>
        <taxon>Streptomycetaceae</taxon>
        <taxon>Streptomyces</taxon>
    </lineage>
</organism>
<evidence type="ECO:0000256" key="1">
    <source>
        <dbReference type="SAM" id="MobiDB-lite"/>
    </source>
</evidence>
<feature type="transmembrane region" description="Helical" evidence="2">
    <location>
        <begin position="84"/>
        <end position="110"/>
    </location>
</feature>
<dbReference type="EMBL" id="JBHVZQ010000036">
    <property type="protein sequence ID" value="MFF1277459.1"/>
    <property type="molecule type" value="Genomic_DNA"/>
</dbReference>
<keyword evidence="4" id="KW-1185">Reference proteome</keyword>
<evidence type="ECO:0000256" key="2">
    <source>
        <dbReference type="SAM" id="Phobius"/>
    </source>
</evidence>
<feature type="compositionally biased region" description="Basic and acidic residues" evidence="1">
    <location>
        <begin position="1"/>
        <end position="10"/>
    </location>
</feature>
<dbReference type="Proteomes" id="UP001601627">
    <property type="component" value="Unassembled WGS sequence"/>
</dbReference>
<reference evidence="3 4" key="1">
    <citation type="submission" date="2024-09" db="EMBL/GenBank/DDBJ databases">
        <title>The Natural Products Discovery Center: Release of the First 8490 Sequenced Strains for Exploring Actinobacteria Biosynthetic Diversity.</title>
        <authorList>
            <person name="Kalkreuter E."/>
            <person name="Kautsar S.A."/>
            <person name="Yang D."/>
            <person name="Bader C.D."/>
            <person name="Teijaro C.N."/>
            <person name="Fluegel L."/>
            <person name="Davis C.M."/>
            <person name="Simpson J.R."/>
            <person name="Lauterbach L."/>
            <person name="Steele A.D."/>
            <person name="Gui C."/>
            <person name="Meng S."/>
            <person name="Li G."/>
            <person name="Viehrig K."/>
            <person name="Ye F."/>
            <person name="Su P."/>
            <person name="Kiefer A.F."/>
            <person name="Nichols A."/>
            <person name="Cepeda A.J."/>
            <person name="Yan W."/>
            <person name="Fan B."/>
            <person name="Jiang Y."/>
            <person name="Adhikari A."/>
            <person name="Zheng C.-J."/>
            <person name="Schuster L."/>
            <person name="Cowan T.M."/>
            <person name="Smanski M.J."/>
            <person name="Chevrette M.G."/>
            <person name="De Carvalho L.P.S."/>
            <person name="Shen B."/>
        </authorList>
    </citation>
    <scope>NUCLEOTIDE SEQUENCE [LARGE SCALE GENOMIC DNA]</scope>
    <source>
        <strain evidence="3 4">NPDC058328</strain>
    </source>
</reference>
<feature type="compositionally biased region" description="Basic residues" evidence="1">
    <location>
        <begin position="156"/>
        <end position="166"/>
    </location>
</feature>
<proteinExistence type="predicted"/>
<sequence>MGTAERREAPEGGAAARTTARTDAGAPGRGIPAAERGATGRRPARKDQAGGESGGTREQAHYRPLWVEEPARRRRLPDPVRTSAVRAVIVIAVTLIQAMVAFLCTLAGSWLAFPMVIGSVVSTILATWAALDVWVTRQVWNQRNGVVSAPSSTARALRRERRRARRQERSAERARARIRRRGAAGQLSHP</sequence>
<keyword evidence="2" id="KW-0472">Membrane</keyword>
<feature type="region of interest" description="Disordered" evidence="1">
    <location>
        <begin position="1"/>
        <end position="66"/>
    </location>
</feature>
<protein>
    <submittedName>
        <fullName evidence="3">Uncharacterized protein</fullName>
    </submittedName>
</protein>
<gene>
    <name evidence="3" type="ORF">ACFVZC_29290</name>
</gene>
<feature type="region of interest" description="Disordered" evidence="1">
    <location>
        <begin position="151"/>
        <end position="190"/>
    </location>
</feature>
<comment type="caution">
    <text evidence="3">The sequence shown here is derived from an EMBL/GenBank/DDBJ whole genome shotgun (WGS) entry which is preliminary data.</text>
</comment>
<feature type="transmembrane region" description="Helical" evidence="2">
    <location>
        <begin position="116"/>
        <end position="135"/>
    </location>
</feature>